<feature type="transmembrane region" description="Helical" evidence="10">
    <location>
        <begin position="143"/>
        <end position="164"/>
    </location>
</feature>
<feature type="transmembrane region" description="Helical" evidence="10">
    <location>
        <begin position="364"/>
        <end position="385"/>
    </location>
</feature>
<dbReference type="GO" id="GO:0015648">
    <property type="term" value="F:lipid-linked peptidoglycan transporter activity"/>
    <property type="evidence" value="ECO:0007669"/>
    <property type="project" value="TreeGrafter"/>
</dbReference>
<dbReference type="GO" id="GO:0005886">
    <property type="term" value="C:plasma membrane"/>
    <property type="evidence" value="ECO:0007669"/>
    <property type="project" value="UniProtKB-SubCell"/>
</dbReference>
<feature type="transmembrane region" description="Helical" evidence="10">
    <location>
        <begin position="199"/>
        <end position="218"/>
    </location>
</feature>
<feature type="transmembrane region" description="Helical" evidence="10">
    <location>
        <begin position="397"/>
        <end position="417"/>
    </location>
</feature>
<feature type="transmembrane region" description="Helical" evidence="10">
    <location>
        <begin position="328"/>
        <end position="352"/>
    </location>
</feature>
<dbReference type="GO" id="GO:0034204">
    <property type="term" value="P:lipid translocation"/>
    <property type="evidence" value="ECO:0007669"/>
    <property type="project" value="TreeGrafter"/>
</dbReference>
<comment type="function">
    <text evidence="8">Involved in peptidoglycan biosynthesis. Transports lipid-linked peptidoglycan precursors from the inner to the outer leaflet of the cytoplasmic membrane.</text>
</comment>
<evidence type="ECO:0000313" key="12">
    <source>
        <dbReference type="Proteomes" id="UP000186323"/>
    </source>
</evidence>
<feature type="transmembrane region" description="Helical" evidence="10">
    <location>
        <begin position="423"/>
        <end position="445"/>
    </location>
</feature>
<dbReference type="PRINTS" id="PR01806">
    <property type="entry name" value="VIRFACTRMVIN"/>
</dbReference>
<protein>
    <submittedName>
        <fullName evidence="11">Proposed peptidoglycan lipid II flippase MurJ</fullName>
    </submittedName>
</protein>
<dbReference type="Proteomes" id="UP000186323">
    <property type="component" value="Chromosome I"/>
</dbReference>
<dbReference type="GO" id="GO:0008360">
    <property type="term" value="P:regulation of cell shape"/>
    <property type="evidence" value="ECO:0007669"/>
    <property type="project" value="UniProtKB-KW"/>
</dbReference>
<evidence type="ECO:0000313" key="11">
    <source>
        <dbReference type="EMBL" id="SFV74353.1"/>
    </source>
</evidence>
<keyword evidence="2" id="KW-1003">Cell membrane</keyword>
<evidence type="ECO:0000256" key="1">
    <source>
        <dbReference type="ARBA" id="ARBA00004651"/>
    </source>
</evidence>
<name>A0A1K1LI29_9BACT</name>
<dbReference type="KEGG" id="dpg:DESPIGER_2538"/>
<keyword evidence="7 10" id="KW-0472">Membrane</keyword>
<dbReference type="InterPro" id="IPR051050">
    <property type="entry name" value="Lipid_II_flippase_MurJ/MviN"/>
</dbReference>
<keyword evidence="3 10" id="KW-0812">Transmembrane</keyword>
<evidence type="ECO:0000256" key="2">
    <source>
        <dbReference type="ARBA" id="ARBA00022475"/>
    </source>
</evidence>
<evidence type="ECO:0000256" key="8">
    <source>
        <dbReference type="ARBA" id="ARBA00060041"/>
    </source>
</evidence>
<keyword evidence="4" id="KW-0133">Cell shape</keyword>
<sequence length="554" mass="57689">MSLSHGDAPRPSGGGRMARTAGMLALFTLFSRLLGLVRDMGMAWLVGCGPVADALVAALRLPHLLRRLLGEGSLSMTLTAWLVRHDVAHGREELLPALVSGLLRRLVLALGGLVLLGMLAAPQLLAFLAPALSPEALAEGSRLFRLCLPYVLLAGLAALGMAVLHCREVFWLPALSPVIFNVVVIGAMLAGWWAGGTEAVPAALAAGMSAGGLAQWLAQWGYARHVFPAAKAKRPAAVPSGRELWGCLGRLPLGLLGAAAPQLVMLAAMGLAAGSQIAGLYYAERLLELPLGLIGACLGMASLPRLSRLAGEKDFAAFRQDMALALRWATLLSLPAAAGLWAVGPCLVDVLLHHGEFDATGVRQVTLALWAYLPCLPACAVSRCLLAGCNALGDVRLTALSSLLAVVFTLAGGAWLLHSMARDIYFCLPAAAASAALWGQTLWLWRGLRRRVRPVLPAWALLDGMACLRHVLAAGGAAAGALAVLRLCGMACPLREPLSVVPVVLPGLPAAGALALSIGAGCCAWGGVLILLGDADMRMLAHKLRTKSQGDSRS</sequence>
<feature type="transmembrane region" description="Helical" evidence="10">
    <location>
        <begin position="507"/>
        <end position="533"/>
    </location>
</feature>
<dbReference type="EMBL" id="LT630450">
    <property type="protein sequence ID" value="SFV74353.1"/>
    <property type="molecule type" value="Genomic_DNA"/>
</dbReference>
<dbReference type="Pfam" id="PF03023">
    <property type="entry name" value="MurJ"/>
    <property type="match status" value="1"/>
</dbReference>
<dbReference type="PANTHER" id="PTHR47019">
    <property type="entry name" value="LIPID II FLIPPASE MURJ"/>
    <property type="match status" value="1"/>
</dbReference>
<dbReference type="NCBIfam" id="TIGR01695">
    <property type="entry name" value="murJ_mviN"/>
    <property type="match status" value="1"/>
</dbReference>
<evidence type="ECO:0000256" key="4">
    <source>
        <dbReference type="ARBA" id="ARBA00022960"/>
    </source>
</evidence>
<evidence type="ECO:0000256" key="10">
    <source>
        <dbReference type="SAM" id="Phobius"/>
    </source>
</evidence>
<dbReference type="OrthoDB" id="9786339at2"/>
<feature type="transmembrane region" description="Helical" evidence="10">
    <location>
        <begin position="106"/>
        <end position="131"/>
    </location>
</feature>
<dbReference type="InterPro" id="IPR004268">
    <property type="entry name" value="MurJ"/>
</dbReference>
<feature type="transmembrane region" description="Helical" evidence="10">
    <location>
        <begin position="289"/>
        <end position="307"/>
    </location>
</feature>
<keyword evidence="6 10" id="KW-1133">Transmembrane helix</keyword>
<gene>
    <name evidence="11" type="ORF">DESPIGER_2538</name>
</gene>
<dbReference type="AlphaFoldDB" id="A0A1K1LI29"/>
<evidence type="ECO:0000256" key="6">
    <source>
        <dbReference type="ARBA" id="ARBA00022989"/>
    </source>
</evidence>
<reference evidence="12" key="1">
    <citation type="submission" date="2016-10" db="EMBL/GenBank/DDBJ databases">
        <authorList>
            <person name="Wegmann U."/>
        </authorList>
    </citation>
    <scope>NUCLEOTIDE SEQUENCE [LARGE SCALE GENOMIC DNA]</scope>
</reference>
<organism evidence="11 12">
    <name type="scientific">Desulfovibrio piger</name>
    <dbReference type="NCBI Taxonomy" id="901"/>
    <lineage>
        <taxon>Bacteria</taxon>
        <taxon>Pseudomonadati</taxon>
        <taxon>Thermodesulfobacteriota</taxon>
        <taxon>Desulfovibrionia</taxon>
        <taxon>Desulfovibrionales</taxon>
        <taxon>Desulfovibrionaceae</taxon>
        <taxon>Desulfovibrio</taxon>
    </lineage>
</organism>
<feature type="transmembrane region" description="Helical" evidence="10">
    <location>
        <begin position="20"/>
        <end position="37"/>
    </location>
</feature>
<feature type="transmembrane region" description="Helical" evidence="10">
    <location>
        <begin position="171"/>
        <end position="193"/>
    </location>
</feature>
<dbReference type="GO" id="GO:0009252">
    <property type="term" value="P:peptidoglycan biosynthetic process"/>
    <property type="evidence" value="ECO:0007669"/>
    <property type="project" value="UniProtKB-KW"/>
</dbReference>
<evidence type="ECO:0000256" key="7">
    <source>
        <dbReference type="ARBA" id="ARBA00023136"/>
    </source>
</evidence>
<comment type="similarity">
    <text evidence="9">Belongs to the MurJ/MviN family.</text>
</comment>
<keyword evidence="5" id="KW-0573">Peptidoglycan synthesis</keyword>
<evidence type="ECO:0000256" key="9">
    <source>
        <dbReference type="ARBA" id="ARBA00061532"/>
    </source>
</evidence>
<comment type="subcellular location">
    <subcellularLocation>
        <location evidence="1">Cell membrane</location>
        <topology evidence="1">Multi-pass membrane protein</topology>
    </subcellularLocation>
</comment>
<evidence type="ECO:0000256" key="5">
    <source>
        <dbReference type="ARBA" id="ARBA00022984"/>
    </source>
</evidence>
<proteinExistence type="inferred from homology"/>
<keyword evidence="12" id="KW-1185">Reference proteome</keyword>
<accession>A0A1K1LI29</accession>
<feature type="transmembrane region" description="Helical" evidence="10">
    <location>
        <begin position="466"/>
        <end position="487"/>
    </location>
</feature>
<dbReference type="PANTHER" id="PTHR47019:SF1">
    <property type="entry name" value="LIPID II FLIPPASE MURJ"/>
    <property type="match status" value="1"/>
</dbReference>
<evidence type="ECO:0000256" key="3">
    <source>
        <dbReference type="ARBA" id="ARBA00022692"/>
    </source>
</evidence>
<dbReference type="RefSeq" id="WP_072337295.1">
    <property type="nucleotide sequence ID" value="NZ_LT630450.1"/>
</dbReference>